<dbReference type="EMBL" id="NQWI01000023">
    <property type="protein sequence ID" value="PDW03730.1"/>
    <property type="molecule type" value="Genomic_DNA"/>
</dbReference>
<evidence type="ECO:0000259" key="2">
    <source>
        <dbReference type="Pfam" id="PF06439"/>
    </source>
</evidence>
<keyword evidence="1" id="KW-0472">Membrane</keyword>
<organism evidence="3 4">
    <name type="scientific">Candidatus Viridilinea mediisalina</name>
    <dbReference type="NCBI Taxonomy" id="2024553"/>
    <lineage>
        <taxon>Bacteria</taxon>
        <taxon>Bacillati</taxon>
        <taxon>Chloroflexota</taxon>
        <taxon>Chloroflexia</taxon>
        <taxon>Chloroflexales</taxon>
        <taxon>Chloroflexineae</taxon>
        <taxon>Oscillochloridaceae</taxon>
        <taxon>Candidatus Viridilinea</taxon>
    </lineage>
</organism>
<evidence type="ECO:0000256" key="1">
    <source>
        <dbReference type="SAM" id="Phobius"/>
    </source>
</evidence>
<feature type="domain" description="3-keto-alpha-glucoside-1,2-lyase/3-keto-2-hydroxy-glucal hydratase" evidence="2">
    <location>
        <begin position="86"/>
        <end position="254"/>
    </location>
</feature>
<dbReference type="Pfam" id="PF06439">
    <property type="entry name" value="3keto-disac_hyd"/>
    <property type="match status" value="1"/>
</dbReference>
<dbReference type="RefSeq" id="WP_097643455.1">
    <property type="nucleotide sequence ID" value="NZ_NQWI01000023.1"/>
</dbReference>
<keyword evidence="1" id="KW-1133">Transmembrane helix</keyword>
<keyword evidence="1" id="KW-0812">Transmembrane</keyword>
<dbReference type="AlphaFoldDB" id="A0A2A6RLL4"/>
<dbReference type="InterPro" id="IPR010496">
    <property type="entry name" value="AL/BT2_dom"/>
</dbReference>
<dbReference type="GO" id="GO:0016787">
    <property type="term" value="F:hydrolase activity"/>
    <property type="evidence" value="ECO:0007669"/>
    <property type="project" value="InterPro"/>
</dbReference>
<feature type="transmembrane region" description="Helical" evidence="1">
    <location>
        <begin position="12"/>
        <end position="32"/>
    </location>
</feature>
<comment type="caution">
    <text evidence="3">The sequence shown here is derived from an EMBL/GenBank/DDBJ whole genome shotgun (WGS) entry which is preliminary data.</text>
</comment>
<evidence type="ECO:0000313" key="4">
    <source>
        <dbReference type="Proteomes" id="UP000220527"/>
    </source>
</evidence>
<keyword evidence="4" id="KW-1185">Reference proteome</keyword>
<gene>
    <name evidence="3" type="ORF">CJ255_07430</name>
</gene>
<evidence type="ECO:0000313" key="3">
    <source>
        <dbReference type="EMBL" id="PDW03730.1"/>
    </source>
</evidence>
<reference evidence="4" key="1">
    <citation type="submission" date="2017-08" db="EMBL/GenBank/DDBJ databases">
        <authorList>
            <person name="Grouzdev D.S."/>
            <person name="Gaisin V.A."/>
            <person name="Rysina M.S."/>
            <person name="Gorlenko V.M."/>
        </authorList>
    </citation>
    <scope>NUCLEOTIDE SEQUENCE [LARGE SCALE GENOMIC DNA]</scope>
    <source>
        <strain evidence="4">Kir15-3F</strain>
    </source>
</reference>
<protein>
    <recommendedName>
        <fullName evidence="2">3-keto-alpha-glucoside-1,2-lyase/3-keto-2-hydroxy-glucal hydratase domain-containing protein</fullName>
    </recommendedName>
</protein>
<sequence length="259" mass="28916">MKSNQRQRNLRPLIAGMTGFTLMIILGLFLSLSSFQRQGQAQSDSPIFQLPDYTPTPTVPPQPTSAPVLAEQLLLKPELDRPEALEAWEFVDVGMMLPEDRSVWKIEEGALHQDRTAAAGNPNTYETMAFIGDPTWSDYTVRMRFHDQGNGNVGLVVRRQAEDFYRLRLLADIYSDTPKIMLERVVDGVVTPLATLDEPGYELRLWNELSLSVSGDQLQASLNGEPILVAEDSTLTNGQAGIFTRAMGKIRFSDVMITE</sequence>
<dbReference type="OrthoDB" id="151158at2"/>
<accession>A0A2A6RLL4</accession>
<dbReference type="Proteomes" id="UP000220527">
    <property type="component" value="Unassembled WGS sequence"/>
</dbReference>
<name>A0A2A6RLL4_9CHLR</name>
<dbReference type="Gene3D" id="2.60.120.560">
    <property type="entry name" value="Exo-inulinase, domain 1"/>
    <property type="match status" value="1"/>
</dbReference>
<proteinExistence type="predicted"/>